<dbReference type="PANTHER" id="PTHR41795:SF1">
    <property type="entry name" value="EXOPOLYSACCHARIDE SYNTHESIS PROTEIN"/>
    <property type="match status" value="1"/>
</dbReference>
<feature type="transmembrane region" description="Helical" evidence="1">
    <location>
        <begin position="173"/>
        <end position="202"/>
    </location>
</feature>
<dbReference type="RefSeq" id="WP_084146348.1">
    <property type="nucleotide sequence ID" value="NZ_ARYL01000024.1"/>
</dbReference>
<gene>
    <name evidence="2" type="ORF">HOC_14718</name>
</gene>
<dbReference type="Proteomes" id="UP000024942">
    <property type="component" value="Unassembled WGS sequence"/>
</dbReference>
<evidence type="ECO:0000256" key="1">
    <source>
        <dbReference type="SAM" id="Phobius"/>
    </source>
</evidence>
<keyword evidence="3" id="KW-1185">Reference proteome</keyword>
<protein>
    <submittedName>
        <fullName evidence="2">ExoD family protein</fullName>
    </submittedName>
</protein>
<evidence type="ECO:0000313" key="2">
    <source>
        <dbReference type="EMBL" id="KDA01653.1"/>
    </source>
</evidence>
<sequence>MHMPNASFAAERTLLQTLEAMAASAPEEGLTLRDIMDQLDESAFGAGLFFLALPCCIPFLYGVPQVVSLPMMALAGQMAAGRSQPWMPEKFGERKIDRKGLTQMARGGRKWLGWIETFTKPRFKVITGKRSERIIGAFLCLFSASILLPLPMTNTVPGFGVALASFGLINKDGILVILGLLLGLAWIFGLVVLGPVALLALIGAAKDTIMGLTPS</sequence>
<keyword evidence="1" id="KW-1133">Transmembrane helix</keyword>
<dbReference type="PATRIC" id="fig|1280953.3.peg.2961"/>
<dbReference type="EMBL" id="ARYL01000024">
    <property type="protein sequence ID" value="KDA01653.1"/>
    <property type="molecule type" value="Genomic_DNA"/>
</dbReference>
<keyword evidence="1" id="KW-0472">Membrane</keyword>
<dbReference type="InterPro" id="IPR010331">
    <property type="entry name" value="ExoD"/>
</dbReference>
<proteinExistence type="predicted"/>
<dbReference type="STRING" id="1280953.HOC_14718"/>
<accession>A0A059G595</accession>
<dbReference type="PANTHER" id="PTHR41795">
    <property type="entry name" value="EXOPOLYSACCHARIDE SYNTHESIS PROTEIN"/>
    <property type="match status" value="1"/>
</dbReference>
<dbReference type="Pfam" id="PF06055">
    <property type="entry name" value="ExoD"/>
    <property type="match status" value="1"/>
</dbReference>
<dbReference type="PIRSF" id="PIRSF033239">
    <property type="entry name" value="ExoD"/>
    <property type="match status" value="1"/>
</dbReference>
<keyword evidence="1" id="KW-0812">Transmembrane</keyword>
<organism evidence="2 3">
    <name type="scientific">Hyphomonas oceanitis SCH89</name>
    <dbReference type="NCBI Taxonomy" id="1280953"/>
    <lineage>
        <taxon>Bacteria</taxon>
        <taxon>Pseudomonadati</taxon>
        <taxon>Pseudomonadota</taxon>
        <taxon>Alphaproteobacteria</taxon>
        <taxon>Hyphomonadales</taxon>
        <taxon>Hyphomonadaceae</taxon>
        <taxon>Hyphomonas</taxon>
    </lineage>
</organism>
<name>A0A059G595_9PROT</name>
<feature type="transmembrane region" description="Helical" evidence="1">
    <location>
        <begin position="134"/>
        <end position="153"/>
    </location>
</feature>
<comment type="caution">
    <text evidence="2">The sequence shown here is derived from an EMBL/GenBank/DDBJ whole genome shotgun (WGS) entry which is preliminary data.</text>
</comment>
<feature type="transmembrane region" description="Helical" evidence="1">
    <location>
        <begin position="43"/>
        <end position="63"/>
    </location>
</feature>
<reference evidence="2 3" key="1">
    <citation type="journal article" date="2014" name="Antonie Van Leeuwenhoek">
        <title>Hyphomonas beringensis sp. nov. and Hyphomonas chukchiensis sp. nov., isolated from surface seawater of the Bering Sea and Chukchi Sea.</title>
        <authorList>
            <person name="Li C."/>
            <person name="Lai Q."/>
            <person name="Li G."/>
            <person name="Dong C."/>
            <person name="Wang J."/>
            <person name="Liao Y."/>
            <person name="Shao Z."/>
        </authorList>
    </citation>
    <scope>NUCLEOTIDE SEQUENCE [LARGE SCALE GENOMIC DNA]</scope>
    <source>
        <strain evidence="2 3">SCH89</strain>
    </source>
</reference>
<dbReference type="eggNOG" id="COG3932">
    <property type="taxonomic scope" value="Bacteria"/>
</dbReference>
<evidence type="ECO:0000313" key="3">
    <source>
        <dbReference type="Proteomes" id="UP000024942"/>
    </source>
</evidence>
<dbReference type="AlphaFoldDB" id="A0A059G595"/>